<dbReference type="AlphaFoldDB" id="A0A1J4K243"/>
<keyword evidence="7" id="KW-1185">Reference proteome</keyword>
<dbReference type="GO" id="GO:0005737">
    <property type="term" value="C:cytoplasm"/>
    <property type="evidence" value="ECO:0007669"/>
    <property type="project" value="UniProtKB-SubCell"/>
</dbReference>
<evidence type="ECO:0000256" key="3">
    <source>
        <dbReference type="ARBA" id="ARBA00022490"/>
    </source>
</evidence>
<dbReference type="PANTHER" id="PTHR10527">
    <property type="entry name" value="IMPORTIN BETA"/>
    <property type="match status" value="1"/>
</dbReference>
<dbReference type="Gene3D" id="1.25.10.10">
    <property type="entry name" value="Leucine-rich Repeat Variant"/>
    <property type="match status" value="3"/>
</dbReference>
<name>A0A1J4K243_9EUKA</name>
<comment type="caution">
    <text evidence="6">The sequence shown here is derived from an EMBL/GenBank/DDBJ whole genome shotgun (WGS) entry which is preliminary data.</text>
</comment>
<accession>A0A1J4K243</accession>
<reference evidence="6" key="1">
    <citation type="submission" date="2016-10" db="EMBL/GenBank/DDBJ databases">
        <authorList>
            <person name="Benchimol M."/>
            <person name="Almeida L.G."/>
            <person name="Vasconcelos A.T."/>
            <person name="Perreira-Neves A."/>
            <person name="Rosa I.A."/>
            <person name="Tasca T."/>
            <person name="Bogo M.R."/>
            <person name="de Souza W."/>
        </authorList>
    </citation>
    <scope>NUCLEOTIDE SEQUENCE [LARGE SCALE GENOMIC DNA]</scope>
    <source>
        <strain evidence="6">K</strain>
    </source>
</reference>
<dbReference type="InterPro" id="IPR016024">
    <property type="entry name" value="ARM-type_fold"/>
</dbReference>
<evidence type="ECO:0000313" key="6">
    <source>
        <dbReference type="EMBL" id="OHT05307.1"/>
    </source>
</evidence>
<keyword evidence="2" id="KW-0813">Transport</keyword>
<dbReference type="InterPro" id="IPR011989">
    <property type="entry name" value="ARM-like"/>
</dbReference>
<dbReference type="EMBL" id="MLAK01000761">
    <property type="protein sequence ID" value="OHT05307.1"/>
    <property type="molecule type" value="Genomic_DNA"/>
</dbReference>
<comment type="subcellular location">
    <subcellularLocation>
        <location evidence="1">Cytoplasm</location>
    </subcellularLocation>
</comment>
<gene>
    <name evidence="6" type="ORF">TRFO_26923</name>
</gene>
<dbReference type="OrthoDB" id="10539109at2759"/>
<dbReference type="VEuPathDB" id="TrichDB:TRFO_26923"/>
<proteinExistence type="predicted"/>
<evidence type="ECO:0000313" key="7">
    <source>
        <dbReference type="Proteomes" id="UP000179807"/>
    </source>
</evidence>
<evidence type="ECO:0000256" key="5">
    <source>
        <dbReference type="ARBA" id="ARBA00022927"/>
    </source>
</evidence>
<evidence type="ECO:0000256" key="1">
    <source>
        <dbReference type="ARBA" id="ARBA00004496"/>
    </source>
</evidence>
<organism evidence="6 7">
    <name type="scientific">Tritrichomonas foetus</name>
    <dbReference type="NCBI Taxonomy" id="1144522"/>
    <lineage>
        <taxon>Eukaryota</taxon>
        <taxon>Metamonada</taxon>
        <taxon>Parabasalia</taxon>
        <taxon>Tritrichomonadida</taxon>
        <taxon>Tritrichomonadidae</taxon>
        <taxon>Tritrichomonas</taxon>
    </lineage>
</organism>
<dbReference type="GO" id="GO:0006606">
    <property type="term" value="P:protein import into nucleus"/>
    <property type="evidence" value="ECO:0007669"/>
    <property type="project" value="InterPro"/>
</dbReference>
<dbReference type="SUPFAM" id="SSF48371">
    <property type="entry name" value="ARM repeat"/>
    <property type="match status" value="2"/>
</dbReference>
<evidence type="ECO:0008006" key="8">
    <source>
        <dbReference type="Google" id="ProtNLM"/>
    </source>
</evidence>
<dbReference type="InterPro" id="IPR040122">
    <property type="entry name" value="Importin_beta"/>
</dbReference>
<protein>
    <recommendedName>
        <fullName evidence="8">Importin N-terminal domain-containing protein</fullName>
    </recommendedName>
</protein>
<evidence type="ECO:0000256" key="2">
    <source>
        <dbReference type="ARBA" id="ARBA00022448"/>
    </source>
</evidence>
<keyword evidence="3" id="KW-0963">Cytoplasm</keyword>
<evidence type="ECO:0000256" key="4">
    <source>
        <dbReference type="ARBA" id="ARBA00022737"/>
    </source>
</evidence>
<dbReference type="Proteomes" id="UP000179807">
    <property type="component" value="Unassembled WGS sequence"/>
</dbReference>
<dbReference type="GeneID" id="94839943"/>
<keyword evidence="5" id="KW-0653">Protein transport</keyword>
<dbReference type="RefSeq" id="XP_068358443.1">
    <property type="nucleotide sequence ID" value="XM_068505239.1"/>
</dbReference>
<keyword evidence="4" id="KW-0677">Repeat</keyword>
<sequence>MLTEKIQSFKRLVMNEIVASFYQIFDALRQQNNEVIQQATTAAQNLLANPNSASALTEILANPPNIYVKQQAALLLRRFIIIHQAEITNPAEIIQQLLNILFIEQDADLQRRITGAIGKFKDPNSQGLILTSAQQIISSGKPEHLNAAILLCRKLDLEEFLDHVDFFCTLIQQGLSVLQPKYVIDFAFKLGDQLDGDTERLAFFNQIWENTIQYVCQHLDDTFDVQFIVQRINYCLDTHPIQSPFANPNTVINGFLPLLGNEEIDLNTQLALISAIDSAVNIEDALEGVDMEEFYPLLLQKYFAVSAFAFNPTDQLAMSDVNVFQIISLCFSSDSVFLDCVFSLIDSLYGNPATRPGILLIIGYILGELSDEVRDALPQIADLLSKSVNDPIRLVRDSASYGISEFAKNYPDEMDDYVEVLGNNVLASLAQEASQDMLVALHDIFQNSSDTDSVFDQAYPFLIANMSNSHESTLQFLFPCFAELCSNSHTKIKGVFTQIIQLLFQTMQNNETLAEPACKCLGSMSARAPELFSPYVQQFVQFQNQYLQANDPSLQIVALLAYGKLLECHLSQLEPLIPQLIPILLQISSQDLSNNLKEEIIQFTMRQQQTLEENGEIEFDIEENEKENEFSPYAIPSLALKVLCSIIMRIPQIVESSLPQVLQAIQIQIKNPNIDAMTSTCQAISLFARGISKTNIQGKEQLSSQLTSCVLNLVSESEEIDNAFEGIDTLAQIIEFLGANCIGQENQQQLLNLIGAALNGKLKCQTTKDYIKEFHDALCDLINELIASLGPNAPQVFAPYMSTFVTLASHKKLVFRDFAIRILGQFVEHSSANVPPQLKENILSFAIAGIRSDSQHAAFALNQFTNGDGPLIMPRINEVVPLLHQKISQKEKKAAAYISFIDNLVGAIGELRRNVLKDQFPVEQFAPFCLRAMPARQDPTTNLDMMTFYLWLAQVMQSQPANEFAAVAIKLFMQPTDDIGGIAEEDTGVLQKVKQVMIGCLQQIPNAEAFISEVCENDPFKIQRVQSVINS</sequence>